<evidence type="ECO:0000313" key="2">
    <source>
        <dbReference type="EMBL" id="SHM42622.1"/>
    </source>
</evidence>
<sequence>MKKNNSVGEILRKHREEKGLLLRQVAALLDIDTAILSKIERGERNAKKEQIIQLAEILDLNQEDLIVQYLSEKILYEIQDEELAEKALKVAEQKIKYNNTKNDKS</sequence>
<evidence type="ECO:0000313" key="3">
    <source>
        <dbReference type="Proteomes" id="UP000190235"/>
    </source>
</evidence>
<dbReference type="STRING" id="143223.SAMN05878281_0639"/>
<accession>A0A1M7IP81</accession>
<dbReference type="OrthoDB" id="4762426at2"/>
<dbReference type="CDD" id="cd00093">
    <property type="entry name" value="HTH_XRE"/>
    <property type="match status" value="1"/>
</dbReference>
<dbReference type="Proteomes" id="UP000190235">
    <property type="component" value="Chromosome I"/>
</dbReference>
<evidence type="ECO:0000259" key="1">
    <source>
        <dbReference type="PROSITE" id="PS50943"/>
    </source>
</evidence>
<dbReference type="Pfam" id="PF01381">
    <property type="entry name" value="HTH_3"/>
    <property type="match status" value="1"/>
</dbReference>
<dbReference type="InterPro" id="IPR010982">
    <property type="entry name" value="Lambda_DNA-bd_dom_sf"/>
</dbReference>
<dbReference type="SMART" id="SM00530">
    <property type="entry name" value="HTH_XRE"/>
    <property type="match status" value="1"/>
</dbReference>
<dbReference type="InterPro" id="IPR001387">
    <property type="entry name" value="Cro/C1-type_HTH"/>
</dbReference>
<name>A0A1M7IP81_9FLAO</name>
<dbReference type="PROSITE" id="PS50943">
    <property type="entry name" value="HTH_CROC1"/>
    <property type="match status" value="1"/>
</dbReference>
<protein>
    <submittedName>
        <fullName evidence="2">Helix-turn-helix domain-containing protein</fullName>
    </submittedName>
</protein>
<feature type="domain" description="HTH cro/C1-type" evidence="1">
    <location>
        <begin position="11"/>
        <end position="65"/>
    </location>
</feature>
<dbReference type="Gene3D" id="1.10.260.40">
    <property type="entry name" value="lambda repressor-like DNA-binding domains"/>
    <property type="match status" value="1"/>
</dbReference>
<dbReference type="EMBL" id="LT670848">
    <property type="protein sequence ID" value="SHM42622.1"/>
    <property type="molecule type" value="Genomic_DNA"/>
</dbReference>
<proteinExistence type="predicted"/>
<keyword evidence="3" id="KW-1185">Reference proteome</keyword>
<dbReference type="GO" id="GO:0003677">
    <property type="term" value="F:DNA binding"/>
    <property type="evidence" value="ECO:0007669"/>
    <property type="project" value="InterPro"/>
</dbReference>
<dbReference type="AlphaFoldDB" id="A0A1M7IP81"/>
<dbReference type="SUPFAM" id="SSF47413">
    <property type="entry name" value="lambda repressor-like DNA-binding domains"/>
    <property type="match status" value="1"/>
</dbReference>
<reference evidence="3" key="1">
    <citation type="submission" date="2016-11" db="EMBL/GenBank/DDBJ databases">
        <authorList>
            <person name="Varghese N."/>
            <person name="Submissions S."/>
        </authorList>
    </citation>
    <scope>NUCLEOTIDE SEQUENCE [LARGE SCALE GENOMIC DNA]</scope>
    <source>
        <strain evidence="3">ACAM 48</strain>
    </source>
</reference>
<organism evidence="2 3">
    <name type="scientific">Salegentibacter salegens</name>
    <dbReference type="NCBI Taxonomy" id="143223"/>
    <lineage>
        <taxon>Bacteria</taxon>
        <taxon>Pseudomonadati</taxon>
        <taxon>Bacteroidota</taxon>
        <taxon>Flavobacteriia</taxon>
        <taxon>Flavobacteriales</taxon>
        <taxon>Flavobacteriaceae</taxon>
        <taxon>Salegentibacter</taxon>
    </lineage>
</organism>
<dbReference type="RefSeq" id="WP_079733941.1">
    <property type="nucleotide sequence ID" value="NZ_LT670848.1"/>
</dbReference>
<gene>
    <name evidence="2" type="ORF">SAMN05878281_0639</name>
</gene>